<dbReference type="Proteomes" id="UP000479710">
    <property type="component" value="Unassembled WGS sequence"/>
</dbReference>
<name>A0A6G1EVP2_9ORYZ</name>
<dbReference type="Gene3D" id="2.60.120.330">
    <property type="entry name" value="B-lactam Antibiotic, Isopenicillin N Synthase, Chain"/>
    <property type="match status" value="1"/>
</dbReference>
<reference evidence="7 8" key="1">
    <citation type="submission" date="2019-11" db="EMBL/GenBank/DDBJ databases">
        <title>Whole genome sequence of Oryza granulata.</title>
        <authorList>
            <person name="Li W."/>
        </authorList>
    </citation>
    <scope>NUCLEOTIDE SEQUENCE [LARGE SCALE GENOMIC DNA]</scope>
    <source>
        <strain evidence="8">cv. Menghai</strain>
        <tissue evidence="7">Leaf</tissue>
    </source>
</reference>
<dbReference type="InterPro" id="IPR027443">
    <property type="entry name" value="IPNS-like_sf"/>
</dbReference>
<dbReference type="Pfam" id="PF14226">
    <property type="entry name" value="DIOX_N"/>
    <property type="match status" value="1"/>
</dbReference>
<dbReference type="OrthoDB" id="288590at2759"/>
<dbReference type="Pfam" id="PF03171">
    <property type="entry name" value="2OG-FeII_Oxy"/>
    <property type="match status" value="1"/>
</dbReference>
<dbReference type="GO" id="GO:0046872">
    <property type="term" value="F:metal ion binding"/>
    <property type="evidence" value="ECO:0007669"/>
    <property type="project" value="UniProtKB-KW"/>
</dbReference>
<dbReference type="GO" id="GO:0016491">
    <property type="term" value="F:oxidoreductase activity"/>
    <property type="evidence" value="ECO:0007669"/>
    <property type="project" value="UniProtKB-KW"/>
</dbReference>
<dbReference type="FunFam" id="2.60.120.330:FF:000001">
    <property type="entry name" value="Protein SRG1"/>
    <property type="match status" value="1"/>
</dbReference>
<dbReference type="InterPro" id="IPR005123">
    <property type="entry name" value="Oxoglu/Fe-dep_dioxygenase_dom"/>
</dbReference>
<evidence type="ECO:0000256" key="2">
    <source>
        <dbReference type="ARBA" id="ARBA00022723"/>
    </source>
</evidence>
<dbReference type="PANTHER" id="PTHR47991">
    <property type="entry name" value="OXOGLUTARATE/IRON-DEPENDENT DIOXYGENASE"/>
    <property type="match status" value="1"/>
</dbReference>
<dbReference type="EMBL" id="SPHZ02000002">
    <property type="protein sequence ID" value="KAF0928710.1"/>
    <property type="molecule type" value="Genomic_DNA"/>
</dbReference>
<keyword evidence="4 5" id="KW-0408">Iron</keyword>
<gene>
    <name evidence="7" type="ORF">E2562_006133</name>
</gene>
<feature type="domain" description="Fe2OG dioxygenase" evidence="6">
    <location>
        <begin position="209"/>
        <end position="309"/>
    </location>
</feature>
<evidence type="ECO:0000313" key="7">
    <source>
        <dbReference type="EMBL" id="KAF0928710.1"/>
    </source>
</evidence>
<keyword evidence="3 5" id="KW-0560">Oxidoreductase</keyword>
<accession>A0A6G1EVP2</accession>
<dbReference type="InterPro" id="IPR044861">
    <property type="entry name" value="IPNS-like_FE2OG_OXY"/>
</dbReference>
<proteinExistence type="inferred from homology"/>
<comment type="similarity">
    <text evidence="1 5">Belongs to the iron/ascorbate-dependent oxidoreductase family.</text>
</comment>
<dbReference type="SUPFAM" id="SSF51197">
    <property type="entry name" value="Clavaminate synthase-like"/>
    <property type="match status" value="1"/>
</dbReference>
<dbReference type="AlphaFoldDB" id="A0A6G1EVP2"/>
<evidence type="ECO:0000256" key="3">
    <source>
        <dbReference type="ARBA" id="ARBA00023002"/>
    </source>
</evidence>
<evidence type="ECO:0000313" key="8">
    <source>
        <dbReference type="Proteomes" id="UP000479710"/>
    </source>
</evidence>
<evidence type="ECO:0000256" key="1">
    <source>
        <dbReference type="ARBA" id="ARBA00008056"/>
    </source>
</evidence>
<keyword evidence="8" id="KW-1185">Reference proteome</keyword>
<evidence type="ECO:0000259" key="6">
    <source>
        <dbReference type="PROSITE" id="PS51471"/>
    </source>
</evidence>
<keyword evidence="2 5" id="KW-0479">Metal-binding</keyword>
<organism evidence="7 8">
    <name type="scientific">Oryza meyeriana var. granulata</name>
    <dbReference type="NCBI Taxonomy" id="110450"/>
    <lineage>
        <taxon>Eukaryota</taxon>
        <taxon>Viridiplantae</taxon>
        <taxon>Streptophyta</taxon>
        <taxon>Embryophyta</taxon>
        <taxon>Tracheophyta</taxon>
        <taxon>Spermatophyta</taxon>
        <taxon>Magnoliopsida</taxon>
        <taxon>Liliopsida</taxon>
        <taxon>Poales</taxon>
        <taxon>Poaceae</taxon>
        <taxon>BOP clade</taxon>
        <taxon>Oryzoideae</taxon>
        <taxon>Oryzeae</taxon>
        <taxon>Oryzinae</taxon>
        <taxon>Oryza</taxon>
        <taxon>Oryza meyeriana</taxon>
    </lineage>
</organism>
<protein>
    <recommendedName>
        <fullName evidence="6">Fe2OG dioxygenase domain-containing protein</fullName>
    </recommendedName>
</protein>
<evidence type="ECO:0000256" key="4">
    <source>
        <dbReference type="ARBA" id="ARBA00023004"/>
    </source>
</evidence>
<sequence>MAGGLDELKVEFIDQDESVQVVADTVGSSGEIPERYVRAEMEADPVINDADGHSLPVIDLSRLINPEFSKEEIAKLGSACEDWGFFQLVNHGVDGGLLQQIKDDITEFFRLPLQEKMAVAIPPNGLQGFGHHFVFSKEQKLDWVDLLFLSTRPIDERNMDFWPTNPPTFRGSLDKYSLEIANVSAKLFKFMAINLGVDEEALLGTFKGQPQNVRINHYPPCRQADKVLGLSPHTDGVGMTLLLQVNDVQGLQIRKDGSWFAVKNLPGALVVNVGDVLEILTNGKYKSIEHRAVINPDKERITIAAFQSAPLSCTVGPLQELLMKGEACYKTVDGVEFTKGYFAAKLEGRRFLESLKLGV</sequence>
<comment type="caution">
    <text evidence="7">The sequence shown here is derived from an EMBL/GenBank/DDBJ whole genome shotgun (WGS) entry which is preliminary data.</text>
</comment>
<dbReference type="InterPro" id="IPR050295">
    <property type="entry name" value="Plant_2OG-oxidoreductases"/>
</dbReference>
<evidence type="ECO:0000256" key="5">
    <source>
        <dbReference type="RuleBase" id="RU003682"/>
    </source>
</evidence>
<dbReference type="InterPro" id="IPR026992">
    <property type="entry name" value="DIOX_N"/>
</dbReference>
<dbReference type="PROSITE" id="PS51471">
    <property type="entry name" value="FE2OG_OXY"/>
    <property type="match status" value="1"/>
</dbReference>